<gene>
    <name evidence="1" type="ORF">GCM10011410_08340</name>
</gene>
<dbReference type="Proteomes" id="UP000641514">
    <property type="component" value="Unassembled WGS sequence"/>
</dbReference>
<accession>A0A916U4D5</accession>
<dbReference type="PANTHER" id="PTHR34129:SF1">
    <property type="entry name" value="DUF952 DOMAIN-CONTAINING PROTEIN"/>
    <property type="match status" value="1"/>
</dbReference>
<dbReference type="SUPFAM" id="SSF56399">
    <property type="entry name" value="ADP-ribosylation"/>
    <property type="match status" value="1"/>
</dbReference>
<comment type="caution">
    <text evidence="1">The sequence shown here is derived from an EMBL/GenBank/DDBJ whole genome shotgun (WGS) entry which is preliminary data.</text>
</comment>
<dbReference type="AlphaFoldDB" id="A0A916U4D5"/>
<keyword evidence="2" id="KW-1185">Reference proteome</keyword>
<dbReference type="EMBL" id="BMJH01000001">
    <property type="protein sequence ID" value="GGC58188.1"/>
    <property type="molecule type" value="Genomic_DNA"/>
</dbReference>
<dbReference type="PANTHER" id="PTHR34129">
    <property type="entry name" value="BLR1139 PROTEIN"/>
    <property type="match status" value="1"/>
</dbReference>
<dbReference type="InterPro" id="IPR009297">
    <property type="entry name" value="DUF952"/>
</dbReference>
<name>A0A916U4D5_9ACTN</name>
<reference evidence="1" key="2">
    <citation type="submission" date="2020-09" db="EMBL/GenBank/DDBJ databases">
        <authorList>
            <person name="Sun Q."/>
            <person name="Zhou Y."/>
        </authorList>
    </citation>
    <scope>NUCLEOTIDE SEQUENCE</scope>
    <source>
        <strain evidence="1">CGMCC 1.15478</strain>
    </source>
</reference>
<sequence length="118" mass="12983">MSIWHLVRRDDFESCNDALFRPPSLDAEGFIHCTGNLDTLVAVANRFYVHWVGDVVALEINPENVAAPIRWEAPSPAPPPGVDANISFPHIYGPLDTAAVVGVLQARRTPEGRYTGFE</sequence>
<organism evidence="1 2">
    <name type="scientific">Hoyosella rhizosphaerae</name>
    <dbReference type="NCBI Taxonomy" id="1755582"/>
    <lineage>
        <taxon>Bacteria</taxon>
        <taxon>Bacillati</taxon>
        <taxon>Actinomycetota</taxon>
        <taxon>Actinomycetes</taxon>
        <taxon>Mycobacteriales</taxon>
        <taxon>Hoyosellaceae</taxon>
        <taxon>Hoyosella</taxon>
    </lineage>
</organism>
<dbReference type="Gene3D" id="3.20.170.20">
    <property type="entry name" value="Protein of unknown function DUF952"/>
    <property type="match status" value="1"/>
</dbReference>
<protein>
    <recommendedName>
        <fullName evidence="3">DUF952 domain-containing protein</fullName>
    </recommendedName>
</protein>
<proteinExistence type="predicted"/>
<dbReference type="RefSeq" id="WP_188670929.1">
    <property type="nucleotide sequence ID" value="NZ_BMJH01000001.1"/>
</dbReference>
<evidence type="ECO:0000313" key="1">
    <source>
        <dbReference type="EMBL" id="GGC58188.1"/>
    </source>
</evidence>
<evidence type="ECO:0008006" key="3">
    <source>
        <dbReference type="Google" id="ProtNLM"/>
    </source>
</evidence>
<dbReference type="Pfam" id="PF06108">
    <property type="entry name" value="DUF952"/>
    <property type="match status" value="1"/>
</dbReference>
<evidence type="ECO:0000313" key="2">
    <source>
        <dbReference type="Proteomes" id="UP000641514"/>
    </source>
</evidence>
<reference evidence="1" key="1">
    <citation type="journal article" date="2014" name="Int. J. Syst. Evol. Microbiol.">
        <title>Complete genome sequence of Corynebacterium casei LMG S-19264T (=DSM 44701T), isolated from a smear-ripened cheese.</title>
        <authorList>
            <consortium name="US DOE Joint Genome Institute (JGI-PGF)"/>
            <person name="Walter F."/>
            <person name="Albersmeier A."/>
            <person name="Kalinowski J."/>
            <person name="Ruckert C."/>
        </authorList>
    </citation>
    <scope>NUCLEOTIDE SEQUENCE</scope>
    <source>
        <strain evidence="1">CGMCC 1.15478</strain>
    </source>
</reference>